<accession>A0ACC0ZYM9</accession>
<evidence type="ECO:0000313" key="1">
    <source>
        <dbReference type="EMBL" id="KAJ0079147.1"/>
    </source>
</evidence>
<sequence length="182" mass="20402">MEKICRGQLTAGSFCKLRTIKVENCSKLKNIFSFSIARGLPQLETIEVNGCSNMEEIFAIENEDEINDNEATEKIEFSQLRSLTLKSLPCLTSFCSKVKSSNLAISEDDLDIPTALFSEKAEQCPELKAFISEKNSTDLTTSKEEGKMRSVEVHQDGIEPFFNGKVDYLKLFFVSCASFKVL</sequence>
<comment type="caution">
    <text evidence="1">The sequence shown here is derived from an EMBL/GenBank/DDBJ whole genome shotgun (WGS) entry which is preliminary data.</text>
</comment>
<protein>
    <submittedName>
        <fullName evidence="1">Uncharacterized protein</fullName>
    </submittedName>
</protein>
<keyword evidence="2" id="KW-1185">Reference proteome</keyword>
<evidence type="ECO:0000313" key="2">
    <source>
        <dbReference type="Proteomes" id="UP001164250"/>
    </source>
</evidence>
<organism evidence="1 2">
    <name type="scientific">Pistacia atlantica</name>
    <dbReference type="NCBI Taxonomy" id="434234"/>
    <lineage>
        <taxon>Eukaryota</taxon>
        <taxon>Viridiplantae</taxon>
        <taxon>Streptophyta</taxon>
        <taxon>Embryophyta</taxon>
        <taxon>Tracheophyta</taxon>
        <taxon>Spermatophyta</taxon>
        <taxon>Magnoliopsida</taxon>
        <taxon>eudicotyledons</taxon>
        <taxon>Gunneridae</taxon>
        <taxon>Pentapetalae</taxon>
        <taxon>rosids</taxon>
        <taxon>malvids</taxon>
        <taxon>Sapindales</taxon>
        <taxon>Anacardiaceae</taxon>
        <taxon>Pistacia</taxon>
    </lineage>
</organism>
<gene>
    <name evidence="1" type="ORF">Patl1_22779</name>
</gene>
<reference evidence="2" key="1">
    <citation type="journal article" date="2023" name="G3 (Bethesda)">
        <title>Genome assembly and association tests identify interacting loci associated with vigor, precocity, and sex in interspecific pistachio rootstocks.</title>
        <authorList>
            <person name="Palmer W."/>
            <person name="Jacygrad E."/>
            <person name="Sagayaradj S."/>
            <person name="Cavanaugh K."/>
            <person name="Han R."/>
            <person name="Bertier L."/>
            <person name="Beede B."/>
            <person name="Kafkas S."/>
            <person name="Golino D."/>
            <person name="Preece J."/>
            <person name="Michelmore R."/>
        </authorList>
    </citation>
    <scope>NUCLEOTIDE SEQUENCE [LARGE SCALE GENOMIC DNA]</scope>
</reference>
<proteinExistence type="predicted"/>
<dbReference type="EMBL" id="CM047909">
    <property type="protein sequence ID" value="KAJ0079147.1"/>
    <property type="molecule type" value="Genomic_DNA"/>
</dbReference>
<dbReference type="Proteomes" id="UP001164250">
    <property type="component" value="Chromosome 13"/>
</dbReference>
<name>A0ACC0ZYM9_9ROSI</name>